<proteinExistence type="inferred from homology"/>
<keyword evidence="9 12" id="KW-1133">Transmembrane helix</keyword>
<evidence type="ECO:0000256" key="3">
    <source>
        <dbReference type="ARBA" id="ARBA00022448"/>
    </source>
</evidence>
<dbReference type="PANTHER" id="PTHR43820:SF4">
    <property type="entry name" value="HIGH-AFFINITY BRANCHED-CHAIN AMINO ACID TRANSPORT ATP-BINDING PROTEIN LIVF"/>
    <property type="match status" value="1"/>
</dbReference>
<feature type="transmembrane region" description="Helical" evidence="12">
    <location>
        <begin position="159"/>
        <end position="176"/>
    </location>
</feature>
<dbReference type="EMBL" id="MBLM01000125">
    <property type="protein sequence ID" value="OHV34917.1"/>
    <property type="molecule type" value="Genomic_DNA"/>
</dbReference>
<feature type="transmembrane region" description="Helical" evidence="12">
    <location>
        <begin position="343"/>
        <end position="361"/>
    </location>
</feature>
<feature type="transmembrane region" description="Helical" evidence="12">
    <location>
        <begin position="542"/>
        <end position="563"/>
    </location>
</feature>
<dbReference type="InterPro" id="IPR003593">
    <property type="entry name" value="AAA+_ATPase"/>
</dbReference>
<dbReference type="InterPro" id="IPR001851">
    <property type="entry name" value="ABC_transp_permease"/>
</dbReference>
<keyword evidence="8" id="KW-0029">Amino-acid transport</keyword>
<evidence type="ECO:0000256" key="5">
    <source>
        <dbReference type="ARBA" id="ARBA00022692"/>
    </source>
</evidence>
<dbReference type="SMART" id="SM00382">
    <property type="entry name" value="AAA"/>
    <property type="match status" value="1"/>
</dbReference>
<evidence type="ECO:0000256" key="9">
    <source>
        <dbReference type="ARBA" id="ARBA00022989"/>
    </source>
</evidence>
<evidence type="ECO:0000259" key="13">
    <source>
        <dbReference type="PROSITE" id="PS50893"/>
    </source>
</evidence>
<keyword evidence="4" id="KW-1003">Cell membrane</keyword>
<keyword evidence="6" id="KW-0547">Nucleotide-binding</keyword>
<keyword evidence="5 12" id="KW-0812">Transmembrane</keyword>
<dbReference type="SUPFAM" id="SSF52540">
    <property type="entry name" value="P-loop containing nucleoside triphosphate hydrolases"/>
    <property type="match status" value="1"/>
</dbReference>
<dbReference type="InterPro" id="IPR003439">
    <property type="entry name" value="ABC_transporter-like_ATP-bd"/>
</dbReference>
<evidence type="ECO:0000256" key="10">
    <source>
        <dbReference type="ARBA" id="ARBA00023136"/>
    </source>
</evidence>
<dbReference type="GO" id="GO:0015807">
    <property type="term" value="P:L-amino acid transport"/>
    <property type="evidence" value="ECO:0007669"/>
    <property type="project" value="TreeGrafter"/>
</dbReference>
<evidence type="ECO:0000256" key="6">
    <source>
        <dbReference type="ARBA" id="ARBA00022741"/>
    </source>
</evidence>
<evidence type="ECO:0000256" key="1">
    <source>
        <dbReference type="ARBA" id="ARBA00004651"/>
    </source>
</evidence>
<feature type="transmembrane region" description="Helical" evidence="12">
    <location>
        <begin position="444"/>
        <end position="465"/>
    </location>
</feature>
<dbReference type="PROSITE" id="PS50893">
    <property type="entry name" value="ABC_TRANSPORTER_2"/>
    <property type="match status" value="1"/>
</dbReference>
<feature type="transmembrane region" description="Helical" evidence="12">
    <location>
        <begin position="208"/>
        <end position="228"/>
    </location>
</feature>
<feature type="transmembrane region" description="Helical" evidence="12">
    <location>
        <begin position="289"/>
        <end position="312"/>
    </location>
</feature>
<keyword evidence="7" id="KW-0067">ATP-binding</keyword>
<dbReference type="GO" id="GO:0005524">
    <property type="term" value="F:ATP binding"/>
    <property type="evidence" value="ECO:0007669"/>
    <property type="project" value="UniProtKB-KW"/>
</dbReference>
<feature type="domain" description="ABC transporter" evidence="13">
    <location>
        <begin position="723"/>
        <end position="947"/>
    </location>
</feature>
<keyword evidence="15" id="KW-1185">Reference proteome</keyword>
<dbReference type="CDD" id="cd06581">
    <property type="entry name" value="TM_PBP1_LivM_like"/>
    <property type="match status" value="1"/>
</dbReference>
<gene>
    <name evidence="14" type="ORF">CC117_20580</name>
</gene>
<feature type="compositionally biased region" description="Low complexity" evidence="11">
    <location>
        <begin position="681"/>
        <end position="696"/>
    </location>
</feature>
<evidence type="ECO:0000313" key="14">
    <source>
        <dbReference type="EMBL" id="OHV34917.1"/>
    </source>
</evidence>
<dbReference type="GO" id="GO:0016887">
    <property type="term" value="F:ATP hydrolysis activity"/>
    <property type="evidence" value="ECO:0007669"/>
    <property type="project" value="InterPro"/>
</dbReference>
<dbReference type="RefSeq" id="WP_071085948.1">
    <property type="nucleotide sequence ID" value="NZ_MBLM01000125.1"/>
</dbReference>
<reference evidence="15" key="1">
    <citation type="submission" date="2016-07" db="EMBL/GenBank/DDBJ databases">
        <title>Sequence Frankia sp. strain CcI1.17.</title>
        <authorList>
            <person name="Ghodhbane-Gtari F."/>
            <person name="Swanson E."/>
            <person name="Gueddou A."/>
            <person name="Morris K."/>
            <person name="Hezbri K."/>
            <person name="Ktari A."/>
            <person name="Nouioui I."/>
            <person name="Abebe-Akele F."/>
            <person name="Simpson S."/>
            <person name="Thomas K."/>
            <person name="Gtari M."/>
            <person name="Tisa L.S."/>
            <person name="Hurst S."/>
        </authorList>
    </citation>
    <scope>NUCLEOTIDE SEQUENCE [LARGE SCALE GENOMIC DNA]</scope>
    <source>
        <strain evidence="15">Cc1.17</strain>
    </source>
</reference>
<comment type="similarity">
    <text evidence="2">Belongs to the ABC transporter superfamily.</text>
</comment>
<accession>A0A1S1QMI5</accession>
<evidence type="ECO:0000313" key="15">
    <source>
        <dbReference type="Proteomes" id="UP000179627"/>
    </source>
</evidence>
<dbReference type="CDD" id="cd03224">
    <property type="entry name" value="ABC_TM1139_LivF_branched"/>
    <property type="match status" value="1"/>
</dbReference>
<dbReference type="Proteomes" id="UP000179627">
    <property type="component" value="Unassembled WGS sequence"/>
</dbReference>
<dbReference type="PANTHER" id="PTHR43820">
    <property type="entry name" value="HIGH-AFFINITY BRANCHED-CHAIN AMINO ACID TRANSPORT ATP-BINDING PROTEIN LIVF"/>
    <property type="match status" value="1"/>
</dbReference>
<evidence type="ECO:0000256" key="8">
    <source>
        <dbReference type="ARBA" id="ARBA00022970"/>
    </source>
</evidence>
<dbReference type="Pfam" id="PF02653">
    <property type="entry name" value="BPD_transp_2"/>
    <property type="match status" value="2"/>
</dbReference>
<evidence type="ECO:0000256" key="7">
    <source>
        <dbReference type="ARBA" id="ARBA00022840"/>
    </source>
</evidence>
<evidence type="ECO:0000256" key="4">
    <source>
        <dbReference type="ARBA" id="ARBA00022475"/>
    </source>
</evidence>
<protein>
    <submittedName>
        <fullName evidence="14">ABC transporter</fullName>
    </submittedName>
</protein>
<feature type="transmembrane region" description="Helical" evidence="12">
    <location>
        <begin position="59"/>
        <end position="80"/>
    </location>
</feature>
<dbReference type="InterPro" id="IPR043428">
    <property type="entry name" value="LivM-like"/>
</dbReference>
<evidence type="ECO:0000256" key="11">
    <source>
        <dbReference type="SAM" id="MobiDB-lite"/>
    </source>
</evidence>
<feature type="transmembrane region" description="Helical" evidence="12">
    <location>
        <begin position="92"/>
        <end position="114"/>
    </location>
</feature>
<dbReference type="OrthoDB" id="3490418at2"/>
<comment type="caution">
    <text evidence="14">The sequence shown here is derived from an EMBL/GenBank/DDBJ whole genome shotgun (WGS) entry which is preliminary data.</text>
</comment>
<keyword evidence="10 12" id="KW-0472">Membrane</keyword>
<feature type="transmembrane region" description="Helical" evidence="12">
    <location>
        <begin position="569"/>
        <end position="588"/>
    </location>
</feature>
<keyword evidence="3" id="KW-0813">Transport</keyword>
<feature type="transmembrane region" description="Helical" evidence="12">
    <location>
        <begin position="34"/>
        <end position="53"/>
    </location>
</feature>
<dbReference type="Pfam" id="PF00005">
    <property type="entry name" value="ABC_tran"/>
    <property type="match status" value="1"/>
</dbReference>
<feature type="region of interest" description="Disordered" evidence="11">
    <location>
        <begin position="677"/>
        <end position="696"/>
    </location>
</feature>
<feature type="transmembrane region" description="Helical" evidence="12">
    <location>
        <begin position="492"/>
        <end position="511"/>
    </location>
</feature>
<dbReference type="CDD" id="cd06582">
    <property type="entry name" value="TM_PBP1_LivH_like"/>
    <property type="match status" value="1"/>
</dbReference>
<feature type="transmembrane region" description="Helical" evidence="12">
    <location>
        <begin position="373"/>
        <end position="395"/>
    </location>
</feature>
<dbReference type="Gene3D" id="3.40.50.300">
    <property type="entry name" value="P-loop containing nucleotide triphosphate hydrolases"/>
    <property type="match status" value="1"/>
</dbReference>
<evidence type="ECO:0000256" key="2">
    <source>
        <dbReference type="ARBA" id="ARBA00005417"/>
    </source>
</evidence>
<sequence>MDKFVSLALSGGVSGAVYSLLAIGLVLNYQTARIFNFGHGATAFSAAYLFFQLNTGLGWPKWVAFVLAVCVFAPLAGVLWDRLVFRRLAGASEAATTVASVGILITMPAVVLWVCDTLRTTFDVGFADTSTAYTVPGLGPSIPRTWTITDGFVVNSNQLIVLAVAVVAFLGVWALLRFTSLGLRMRAAVDKPELARLRGTNTATTSGLAWLLSFFLAGLAGVLAAPFAGTFGLVSDNYTMALFVAATAAVIAGLRSFPIAFAAGLLIGAARNLAEGYVSGQYLGSFGEWVEGVTGLRSSLPYWILIIALVAVSVERRRRVAGTTSEESAPPDHLGDLPPWRRHLPWAVAGVLLLVYGLFLADGTWRNIVLSGLALGVVLLSFTVVTGVGGMVSLAQSTFVGVAALTAGWATAKDWPFLAALLLGVLAATVIGAVVALPAIRLGGVSLTLATLALSLLGFSVLFNIKDFVNGSEGWTIDRPALGSIDLADDRTMLVVLFAIVVLVALVVNNLQQSASGRAMAAARSSPPGAAASGVPLSATKLTIFIVSAALAGFGGVLLASVQGYARGISWPPIMGFLWLASVVLFGVRRPHGAIAAGLMTMALPRLVGHGVHLGSFGWDGTTSPTVTQILFGLGAIGLAQQPDGILAMVGAGRYQKRQARLAAKAMPVAQAIPAAPEVNPAPDAPSDAPADAVKDAAAASTPAVAAPVAVPAASADAEPALLELRSARASYGEVEVLHGVDLVVRPGTVLALVGANGAGKTTLCRTISGLMPCDGQVLFRGEDVTQVPAHLRARMGMVLVPESRGILPSLSVDENLELWLSDRRARDGVYDRFPNLAARRRVDAGNLSGGEQQMLSLAPFLARPPALLIVDEPTLGLSIQVSAEILAALRSLRDEGTTLILVEEKAREVMTLADRVGVLSLGRLQWVRDRAQVDVDELVSAYLGGAVAVRVAG</sequence>
<dbReference type="AlphaFoldDB" id="A0A1S1QMI5"/>
<dbReference type="InterPro" id="IPR027417">
    <property type="entry name" value="P-loop_NTPase"/>
</dbReference>
<name>A0A1S1QMI5_9ACTN</name>
<dbReference type="GO" id="GO:0005886">
    <property type="term" value="C:plasma membrane"/>
    <property type="evidence" value="ECO:0007669"/>
    <property type="project" value="UniProtKB-SubCell"/>
</dbReference>
<evidence type="ECO:0000256" key="12">
    <source>
        <dbReference type="SAM" id="Phobius"/>
    </source>
</evidence>
<feature type="transmembrane region" description="Helical" evidence="12">
    <location>
        <begin position="415"/>
        <end position="437"/>
    </location>
</feature>
<feature type="transmembrane region" description="Helical" evidence="12">
    <location>
        <begin position="240"/>
        <end position="268"/>
    </location>
</feature>
<comment type="subcellular location">
    <subcellularLocation>
        <location evidence="1">Cell membrane</location>
        <topology evidence="1">Multi-pass membrane protein</topology>
    </subcellularLocation>
</comment>
<dbReference type="GO" id="GO:0015658">
    <property type="term" value="F:branched-chain amino acid transmembrane transporter activity"/>
    <property type="evidence" value="ECO:0007669"/>
    <property type="project" value="InterPro"/>
</dbReference>
<organism evidence="14 15">
    <name type="scientific">Parafrankia colletiae</name>
    <dbReference type="NCBI Taxonomy" id="573497"/>
    <lineage>
        <taxon>Bacteria</taxon>
        <taxon>Bacillati</taxon>
        <taxon>Actinomycetota</taxon>
        <taxon>Actinomycetes</taxon>
        <taxon>Frankiales</taxon>
        <taxon>Frankiaceae</taxon>
        <taxon>Parafrankia</taxon>
    </lineage>
</organism>
<dbReference type="InterPro" id="IPR052156">
    <property type="entry name" value="BCAA_Transport_ATP-bd_LivF"/>
</dbReference>
<feature type="transmembrane region" description="Helical" evidence="12">
    <location>
        <begin position="6"/>
        <end position="27"/>
    </location>
</feature>